<evidence type="ECO:0000256" key="1">
    <source>
        <dbReference type="SAM" id="SignalP"/>
    </source>
</evidence>
<dbReference type="PROSITE" id="PS51257">
    <property type="entry name" value="PROKAR_LIPOPROTEIN"/>
    <property type="match status" value="1"/>
</dbReference>
<comment type="caution">
    <text evidence="2">The sequence shown here is derived from an EMBL/GenBank/DDBJ whole genome shotgun (WGS) entry which is preliminary data.</text>
</comment>
<organism evidence="2 3">
    <name type="scientific">Rubricoccus marinus</name>
    <dbReference type="NCBI Taxonomy" id="716817"/>
    <lineage>
        <taxon>Bacteria</taxon>
        <taxon>Pseudomonadati</taxon>
        <taxon>Rhodothermota</taxon>
        <taxon>Rhodothermia</taxon>
        <taxon>Rhodothermales</taxon>
        <taxon>Rubricoccaceae</taxon>
        <taxon>Rubricoccus</taxon>
    </lineage>
</organism>
<sequence>MRTLLLSAVLLLASGCASDAPADAAPSDDSASGDATSASEAAALSNASGAGCLVGTWQIDPASMDVGKVPAMQQIPDAQFSVGGSSGRALLVFEASGDAVQRFENFSVTINAAVMGQTVSVRNDYSGTARATYAVEDDRIVMTPGEAELTSSVSVNGGAAEPNPFATESVFEEWERGRTAFECSGDELTLDIYGPDSAGGEVFVRDVRYTRVAA</sequence>
<keyword evidence="3" id="KW-1185">Reference proteome</keyword>
<protein>
    <recommendedName>
        <fullName evidence="4">Lipocalin-like domain-containing protein</fullName>
    </recommendedName>
</protein>
<evidence type="ECO:0000313" key="2">
    <source>
        <dbReference type="EMBL" id="OZC03391.1"/>
    </source>
</evidence>
<proteinExistence type="predicted"/>
<gene>
    <name evidence="2" type="ORF">BSZ36_10605</name>
</gene>
<dbReference type="EMBL" id="MQWB01000001">
    <property type="protein sequence ID" value="OZC03391.1"/>
    <property type="molecule type" value="Genomic_DNA"/>
</dbReference>
<dbReference type="RefSeq" id="WP_094548701.1">
    <property type="nucleotide sequence ID" value="NZ_MQWB01000001.1"/>
</dbReference>
<evidence type="ECO:0000313" key="3">
    <source>
        <dbReference type="Proteomes" id="UP000216446"/>
    </source>
</evidence>
<evidence type="ECO:0008006" key="4">
    <source>
        <dbReference type="Google" id="ProtNLM"/>
    </source>
</evidence>
<dbReference type="AlphaFoldDB" id="A0A259U084"/>
<name>A0A259U084_9BACT</name>
<dbReference type="InParanoid" id="A0A259U084"/>
<reference evidence="2" key="1">
    <citation type="submission" date="2016-11" db="EMBL/GenBank/DDBJ databases">
        <title>Study of marine rhodopsin-containing bacteria.</title>
        <authorList>
            <person name="Yoshizawa S."/>
            <person name="Kumagai Y."/>
            <person name="Kogure K."/>
        </authorList>
    </citation>
    <scope>NUCLEOTIDE SEQUENCE [LARGE SCALE GENOMIC DNA]</scope>
    <source>
        <strain evidence="2">SG-29</strain>
    </source>
</reference>
<feature type="chain" id="PRO_5012446826" description="Lipocalin-like domain-containing protein" evidence="1">
    <location>
        <begin position="20"/>
        <end position="214"/>
    </location>
</feature>
<keyword evidence="1" id="KW-0732">Signal</keyword>
<feature type="signal peptide" evidence="1">
    <location>
        <begin position="1"/>
        <end position="19"/>
    </location>
</feature>
<accession>A0A259U084</accession>
<dbReference type="Proteomes" id="UP000216446">
    <property type="component" value="Unassembled WGS sequence"/>
</dbReference>